<proteinExistence type="predicted"/>
<accession>E2AEZ1</accession>
<evidence type="ECO:0000313" key="2">
    <source>
        <dbReference type="Proteomes" id="UP000000311"/>
    </source>
</evidence>
<name>E2AEZ1_CAMFO</name>
<evidence type="ECO:0000313" key="1">
    <source>
        <dbReference type="EMBL" id="EFN68007.1"/>
    </source>
</evidence>
<protein>
    <recommendedName>
        <fullName evidence="3">RRM domain-containing protein</fullName>
    </recommendedName>
</protein>
<dbReference type="AlphaFoldDB" id="E2AEZ1"/>
<dbReference type="GO" id="GO:0003676">
    <property type="term" value="F:nucleic acid binding"/>
    <property type="evidence" value="ECO:0007669"/>
    <property type="project" value="InterPro"/>
</dbReference>
<dbReference type="InParanoid" id="E2AEZ1"/>
<dbReference type="EMBL" id="GL438981">
    <property type="protein sequence ID" value="EFN68007.1"/>
    <property type="molecule type" value="Genomic_DNA"/>
</dbReference>
<reference evidence="1 2" key="1">
    <citation type="journal article" date="2010" name="Science">
        <title>Genomic comparison of the ants Camponotus floridanus and Harpegnathos saltator.</title>
        <authorList>
            <person name="Bonasio R."/>
            <person name="Zhang G."/>
            <person name="Ye C."/>
            <person name="Mutti N.S."/>
            <person name="Fang X."/>
            <person name="Qin N."/>
            <person name="Donahue G."/>
            <person name="Yang P."/>
            <person name="Li Q."/>
            <person name="Li C."/>
            <person name="Zhang P."/>
            <person name="Huang Z."/>
            <person name="Berger S.L."/>
            <person name="Reinberg D."/>
            <person name="Wang J."/>
            <person name="Liebig J."/>
        </authorList>
    </citation>
    <scope>NUCLEOTIDE SEQUENCE [LARGE SCALE GENOMIC DNA]</scope>
    <source>
        <strain evidence="2">C129</strain>
    </source>
</reference>
<gene>
    <name evidence="1" type="ORF">EAG_08121</name>
</gene>
<organism evidence="2">
    <name type="scientific">Camponotus floridanus</name>
    <name type="common">Florida carpenter ant</name>
    <dbReference type="NCBI Taxonomy" id="104421"/>
    <lineage>
        <taxon>Eukaryota</taxon>
        <taxon>Metazoa</taxon>
        <taxon>Ecdysozoa</taxon>
        <taxon>Arthropoda</taxon>
        <taxon>Hexapoda</taxon>
        <taxon>Insecta</taxon>
        <taxon>Pterygota</taxon>
        <taxon>Neoptera</taxon>
        <taxon>Endopterygota</taxon>
        <taxon>Hymenoptera</taxon>
        <taxon>Apocrita</taxon>
        <taxon>Aculeata</taxon>
        <taxon>Formicoidea</taxon>
        <taxon>Formicidae</taxon>
        <taxon>Formicinae</taxon>
        <taxon>Camponotus</taxon>
    </lineage>
</organism>
<dbReference type="Proteomes" id="UP000000311">
    <property type="component" value="Unassembled WGS sequence"/>
</dbReference>
<sequence>MGVLAGLLQNLPERWEDVAWIDDSKGMGDGRPGNDPYAFVEFVDHVAASAALTTLNQRLFLEKSRRLLRPNGWRHEKKDKERRRVTREGLRIENIGATEEGRKDEEEDSLVSWLGRKGVEDEGMQAGGRADVEMEELEKWKSTVGRGGDRRNTYPVSFTLWLQLI</sequence>
<dbReference type="SUPFAM" id="SSF54928">
    <property type="entry name" value="RNA-binding domain, RBD"/>
    <property type="match status" value="1"/>
</dbReference>
<evidence type="ECO:0008006" key="3">
    <source>
        <dbReference type="Google" id="ProtNLM"/>
    </source>
</evidence>
<dbReference type="InterPro" id="IPR035979">
    <property type="entry name" value="RBD_domain_sf"/>
</dbReference>
<keyword evidence="2" id="KW-1185">Reference proteome</keyword>
<dbReference type="STRING" id="104421.E2AEZ1"/>